<dbReference type="SUPFAM" id="SSF53300">
    <property type="entry name" value="vWA-like"/>
    <property type="match status" value="2"/>
</dbReference>
<dbReference type="Ensembl" id="ENSCCRT00000014128.2">
    <property type="protein sequence ID" value="ENSCCRP00000012896.2"/>
    <property type="gene ID" value="ENSCCRG00000007407.2"/>
</dbReference>
<feature type="disulfide bond" evidence="11">
    <location>
        <begin position="967"/>
        <end position="994"/>
    </location>
</feature>
<keyword evidence="4" id="KW-0399">Innate immunity</keyword>
<evidence type="ECO:0000256" key="10">
    <source>
        <dbReference type="ARBA" id="ARBA00029636"/>
    </source>
</evidence>
<dbReference type="Proteomes" id="UP001108240">
    <property type="component" value="Unplaced"/>
</dbReference>
<name>A0A8C0YUC6_CYPCA</name>
<dbReference type="InterPro" id="IPR001314">
    <property type="entry name" value="Peptidase_S1A"/>
</dbReference>
<feature type="domain" description="Sushi" evidence="15">
    <location>
        <begin position="818"/>
        <end position="876"/>
    </location>
</feature>
<evidence type="ECO:0000313" key="16">
    <source>
        <dbReference type="Ensembl" id="ENSCCRP00000012896.2"/>
    </source>
</evidence>
<dbReference type="GO" id="GO:0045087">
    <property type="term" value="P:innate immune response"/>
    <property type="evidence" value="ECO:0007669"/>
    <property type="project" value="UniProtKB-KW"/>
</dbReference>
<feature type="signal peptide" evidence="12">
    <location>
        <begin position="1"/>
        <end position="21"/>
    </location>
</feature>
<feature type="domain" description="Sushi" evidence="15">
    <location>
        <begin position="939"/>
        <end position="996"/>
    </location>
</feature>
<evidence type="ECO:0000256" key="9">
    <source>
        <dbReference type="ARBA" id="ARBA00023180"/>
    </source>
</evidence>
<feature type="domain" description="VWFA" evidence="13">
    <location>
        <begin position="1043"/>
        <end position="1242"/>
    </location>
</feature>
<feature type="domain" description="Peptidase S1" evidence="14">
    <location>
        <begin position="1258"/>
        <end position="1531"/>
    </location>
</feature>
<dbReference type="Gene3D" id="2.10.70.10">
    <property type="entry name" value="Complement Module, domain 1"/>
    <property type="match status" value="6"/>
</dbReference>
<comment type="cofactor">
    <cofactor evidence="1">
        <name>Mn(2+)</name>
        <dbReference type="ChEBI" id="CHEBI:29035"/>
    </cofactor>
</comment>
<evidence type="ECO:0000256" key="1">
    <source>
        <dbReference type="ARBA" id="ARBA00001936"/>
    </source>
</evidence>
<dbReference type="InterPro" id="IPR035976">
    <property type="entry name" value="Sushi/SCR/CCP_sf"/>
</dbReference>
<evidence type="ECO:0000313" key="17">
    <source>
        <dbReference type="Proteomes" id="UP001108240"/>
    </source>
</evidence>
<keyword evidence="17" id="KW-1185">Reference proteome</keyword>
<comment type="cofactor">
    <cofactor evidence="2">
        <name>Mg(2+)</name>
        <dbReference type="ChEBI" id="CHEBI:18420"/>
    </cofactor>
</comment>
<dbReference type="Gene3D" id="3.40.50.410">
    <property type="entry name" value="von Willebrand factor, type A domain"/>
    <property type="match status" value="2"/>
</dbReference>
<keyword evidence="8 11" id="KW-1015">Disulfide bond</keyword>
<organism evidence="16 17">
    <name type="scientific">Cyprinus carpio carpio</name>
    <dbReference type="NCBI Taxonomy" id="630221"/>
    <lineage>
        <taxon>Eukaryota</taxon>
        <taxon>Metazoa</taxon>
        <taxon>Chordata</taxon>
        <taxon>Craniata</taxon>
        <taxon>Vertebrata</taxon>
        <taxon>Euteleostomi</taxon>
        <taxon>Actinopterygii</taxon>
        <taxon>Neopterygii</taxon>
        <taxon>Teleostei</taxon>
        <taxon>Ostariophysi</taxon>
        <taxon>Cypriniformes</taxon>
        <taxon>Cyprinidae</taxon>
        <taxon>Cyprininae</taxon>
        <taxon>Cyprinus</taxon>
    </lineage>
</organism>
<reference evidence="16" key="2">
    <citation type="submission" date="2025-09" db="UniProtKB">
        <authorList>
            <consortium name="Ensembl"/>
        </authorList>
    </citation>
    <scope>IDENTIFICATION</scope>
</reference>
<reference evidence="16" key="1">
    <citation type="submission" date="2025-08" db="UniProtKB">
        <authorList>
            <consortium name="Ensembl"/>
        </authorList>
    </citation>
    <scope>IDENTIFICATION</scope>
</reference>
<evidence type="ECO:0000259" key="14">
    <source>
        <dbReference type="PROSITE" id="PS50240"/>
    </source>
</evidence>
<evidence type="ECO:0000256" key="8">
    <source>
        <dbReference type="ARBA" id="ARBA00023157"/>
    </source>
</evidence>
<comment type="subcellular location">
    <subcellularLocation>
        <location evidence="3">Cell surface</location>
    </subcellularLocation>
</comment>
<dbReference type="FunFam" id="2.10.70.10:FF:000019">
    <property type="entry name" value="Complement factor b,-like"/>
    <property type="match status" value="3"/>
</dbReference>
<evidence type="ECO:0000259" key="13">
    <source>
        <dbReference type="PROSITE" id="PS50234"/>
    </source>
</evidence>
<feature type="disulfide bond" evidence="11">
    <location>
        <begin position="184"/>
        <end position="211"/>
    </location>
</feature>
<evidence type="ECO:0000256" key="2">
    <source>
        <dbReference type="ARBA" id="ARBA00001946"/>
    </source>
</evidence>
<accession>A0A8C0YUC6</accession>
<dbReference type="Pfam" id="PF00089">
    <property type="entry name" value="Trypsin"/>
    <property type="match status" value="2"/>
</dbReference>
<dbReference type="SMART" id="SM00032">
    <property type="entry name" value="CCP"/>
    <property type="match status" value="6"/>
</dbReference>
<dbReference type="PROSITE" id="PS50240">
    <property type="entry name" value="TRYPSIN_DOM"/>
    <property type="match status" value="2"/>
</dbReference>
<feature type="disulfide bond" evidence="11">
    <location>
        <begin position="907"/>
        <end position="934"/>
    </location>
</feature>
<dbReference type="Pfam" id="PF00084">
    <property type="entry name" value="Sushi"/>
    <property type="match status" value="4"/>
</dbReference>
<feature type="chain" id="PRO_5039949007" description="C3/C5 convertase" evidence="12">
    <location>
        <begin position="22"/>
        <end position="1546"/>
    </location>
</feature>
<dbReference type="FunFam" id="2.40.10.10:FF:000051">
    <property type="entry name" value="complement C2 isoform X1"/>
    <property type="match status" value="2"/>
</dbReference>
<dbReference type="PROSITE" id="PS00134">
    <property type="entry name" value="TRYPSIN_HIS"/>
    <property type="match status" value="2"/>
</dbReference>
<keyword evidence="5 11" id="KW-0768">Sushi</keyword>
<dbReference type="PRINTS" id="PR00722">
    <property type="entry name" value="CHYMOTRYPSIN"/>
</dbReference>
<dbReference type="GO" id="GO:0004252">
    <property type="term" value="F:serine-type endopeptidase activity"/>
    <property type="evidence" value="ECO:0007669"/>
    <property type="project" value="InterPro"/>
</dbReference>
<dbReference type="SUPFAM" id="SSF57535">
    <property type="entry name" value="Complement control module/SCR domain"/>
    <property type="match status" value="6"/>
</dbReference>
<feature type="disulfide bond" evidence="11">
    <location>
        <begin position="124"/>
        <end position="151"/>
    </location>
</feature>
<dbReference type="InterPro" id="IPR002035">
    <property type="entry name" value="VWF_A"/>
</dbReference>
<feature type="domain" description="Peptidase S1" evidence="14">
    <location>
        <begin position="465"/>
        <end position="740"/>
    </location>
</feature>
<evidence type="ECO:0000256" key="12">
    <source>
        <dbReference type="SAM" id="SignalP"/>
    </source>
</evidence>
<dbReference type="GeneTree" id="ENSGT00940000158605"/>
<dbReference type="PROSITE" id="PS50923">
    <property type="entry name" value="SUSHI"/>
    <property type="match status" value="6"/>
</dbReference>
<dbReference type="GO" id="GO:0006956">
    <property type="term" value="P:complement activation"/>
    <property type="evidence" value="ECO:0007669"/>
    <property type="project" value="TreeGrafter"/>
</dbReference>
<dbReference type="GO" id="GO:0006508">
    <property type="term" value="P:proteolysis"/>
    <property type="evidence" value="ECO:0007669"/>
    <property type="project" value="InterPro"/>
</dbReference>
<dbReference type="PANTHER" id="PTHR46393:SF6">
    <property type="entry name" value="COMPLEMENT C2-RELATED"/>
    <property type="match status" value="1"/>
</dbReference>
<sequence>MECKQQLKWLMLAMICPLIAGAPSSMSKGDGSCPKENINITGGTFVLSNNYSHGSLLRYICPNGYYPSVHSRLCQNEHWTTKTKMKKNPECKKITCPNPRVFENGEVAPYKEKYYVNDTTTYSCNSDYTFRGSAVRVCKPNGKWSGSTPICGRDSDHCPDPGVPPGSSRTGNMFNTDDKVTYSCASPLTLIGSKERVCQDGGQWSGTEPQCYADFTYDTPEEASEAFSSSLKSNLAVEKEEQQGKKITLDQGGKLDIYIAVDASDSVEEKDFDNAKTTIKLLLEKISYYPVSPNYEILMFATDVTSIIKMNQFKMQKPTLTDIFKEMDEFTYDKKGDKTGTNIAKVYTVIEESMKIEELNNATVFSETQHIIILFSDGHANMGGNPKPKVEQIKRLVTKNDPKREKKLDLYVFGVGDVNQDDVNGLVSQRDQEKHFFKLQDLKEVQEMFDNMIDESTSVGLCGIVWEGLENKRRAFPWLAKINIARTKGSNCMGSLVTSSYILTAAHCFKEGDTHDKITVQLENWPVKVKKYVIHPYYNLTAKQQMGIQEYYEFDVALIQLEKPVDFSSTLRPICIPCTKETNGALKLSESEGTCRKHEEILMSNELVEASFTSDMETDHSPKHIKNIIFKLGKYRDACVEDAKKAKGINVENAREAVTDNFLCSGGIEPKTDDVACKGESGGASYVNKKGRVIQVGIISWGVKDICKGSKKFTSDADSRDYHSNLFSESIRSFLKEHLENDRIGNPLTFLPKNETHATKFQATPIGPSCFHWKRRRRKKRFIEFPNFCKNIMECEPWMNLFLLAILCPLITGAPSSVSCPNENLSISGGRFSFSKDGSIVRYDCVEGYYPTIRIRRCIKGKWNPLPKRRQPECKKITCPDPRGFKNGEVYPYQRQYFVNDTTHYSCQSGYDFRGSGTRVCQANGKWSGGTPVCGRNSDYCPDPGVPAGSSRTGNMFNIDDKVTYRCENKLTLIGSKERVCQDNGQWSGTEPQCYADFTYDTPEEASDGFSSSLKSNLAVSQQYEGTDQYGKKIRVGKGGKLDIYIALDVSDSIDEEDFEKAKGVIKTLIEKISYYEVSPNYEILIFATDVARIVSMRDFKSAQKNNLLEILKRLKDYEYNSKGDRTGTNIAQAYRSILESMQIEQMTNKEEFKTTQHIVIMFTDGQANMGGNPRPWVDQIKDLVKKNSPSEEEENLDLYVFGMGDDVNAEDINDLKTDRGNEKFFFKLKNLEDLQETFDSMIDEGTSVELCGLYRDYDDGTDSHKRQQYPWLAKISVTRNNGKISNCLGSLVTSSFILTAAHCFRFGDTPDRITVDLGSNIKGIKVKDYIPHPRYDIAAKQKVGIPEYYEFDVALIQLEKPVIMDLGLRPICIPCTKETSGALRLSDREGTCRKQQEELMSADTVKANFMSVMGKSIEKKQITIKQGKWRDACVEDAKKADGITATNAKDIVTDNFLCSGGIEPTVDDIACKGDSGGATFVVPGSRIVQVGIVSWGVKDLCKNNQKPKSDSHTRDYHTSLFSPEVREFLKRYLGNEKLGTPLTFL</sequence>
<evidence type="ECO:0000259" key="15">
    <source>
        <dbReference type="PROSITE" id="PS50923"/>
    </source>
</evidence>
<dbReference type="SUPFAM" id="SSF50494">
    <property type="entry name" value="Trypsin-like serine proteases"/>
    <property type="match status" value="2"/>
</dbReference>
<feature type="domain" description="Sushi" evidence="15">
    <location>
        <begin position="31"/>
        <end position="93"/>
    </location>
</feature>
<dbReference type="GO" id="GO:0009986">
    <property type="term" value="C:cell surface"/>
    <property type="evidence" value="ECO:0007669"/>
    <property type="project" value="UniProtKB-SubCell"/>
</dbReference>
<dbReference type="InterPro" id="IPR043504">
    <property type="entry name" value="Peptidase_S1_PA_chymotrypsin"/>
</dbReference>
<dbReference type="InterPro" id="IPR000436">
    <property type="entry name" value="Sushi_SCR_CCP_dom"/>
</dbReference>
<keyword evidence="6" id="KW-0677">Repeat</keyword>
<dbReference type="PANTHER" id="PTHR46393">
    <property type="entry name" value="SUSHI DOMAIN-CONTAINING PROTEIN"/>
    <property type="match status" value="1"/>
</dbReference>
<dbReference type="CDD" id="cd00033">
    <property type="entry name" value="CCP"/>
    <property type="match status" value="5"/>
</dbReference>
<evidence type="ECO:0000256" key="5">
    <source>
        <dbReference type="ARBA" id="ARBA00022659"/>
    </source>
</evidence>
<dbReference type="GO" id="GO:0070062">
    <property type="term" value="C:extracellular exosome"/>
    <property type="evidence" value="ECO:0007669"/>
    <property type="project" value="TreeGrafter"/>
</dbReference>
<protein>
    <recommendedName>
        <fullName evidence="10">C3/C5 convertase</fullName>
    </recommendedName>
</protein>
<dbReference type="PROSITE" id="PS50234">
    <property type="entry name" value="VWFA"/>
    <property type="match status" value="2"/>
</dbReference>
<dbReference type="SMART" id="SM00327">
    <property type="entry name" value="VWA"/>
    <property type="match status" value="2"/>
</dbReference>
<feature type="domain" description="Sushi" evidence="15">
    <location>
        <begin position="156"/>
        <end position="213"/>
    </location>
</feature>
<dbReference type="SMART" id="SM00020">
    <property type="entry name" value="Tryp_SPc"/>
    <property type="match status" value="2"/>
</dbReference>
<proteinExistence type="predicted"/>
<dbReference type="CDD" id="cd00190">
    <property type="entry name" value="Tryp_SPc"/>
    <property type="match status" value="2"/>
</dbReference>
<evidence type="ECO:0000256" key="11">
    <source>
        <dbReference type="PROSITE-ProRule" id="PRU00302"/>
    </source>
</evidence>
<feature type="domain" description="Sushi" evidence="15">
    <location>
        <begin position="877"/>
        <end position="936"/>
    </location>
</feature>
<feature type="domain" description="Sushi" evidence="15">
    <location>
        <begin position="94"/>
        <end position="153"/>
    </location>
</feature>
<dbReference type="CDD" id="cd01470">
    <property type="entry name" value="vWA_complement_factors"/>
    <property type="match status" value="1"/>
</dbReference>
<evidence type="ECO:0000256" key="3">
    <source>
        <dbReference type="ARBA" id="ARBA00004241"/>
    </source>
</evidence>
<dbReference type="Pfam" id="PF00092">
    <property type="entry name" value="VWA"/>
    <property type="match status" value="2"/>
</dbReference>
<evidence type="ECO:0000256" key="6">
    <source>
        <dbReference type="ARBA" id="ARBA00022737"/>
    </source>
</evidence>
<feature type="domain" description="VWFA" evidence="13">
    <location>
        <begin position="256"/>
        <end position="452"/>
    </location>
</feature>
<dbReference type="InterPro" id="IPR001254">
    <property type="entry name" value="Trypsin_dom"/>
</dbReference>
<evidence type="ECO:0000256" key="7">
    <source>
        <dbReference type="ARBA" id="ARBA00022859"/>
    </source>
</evidence>
<keyword evidence="9" id="KW-0325">Glycoprotein</keyword>
<keyword evidence="7" id="KW-0391">Immunity</keyword>
<comment type="caution">
    <text evidence="11">Lacks conserved residue(s) required for the propagation of feature annotation.</text>
</comment>
<dbReference type="GO" id="GO:0009617">
    <property type="term" value="P:response to bacterium"/>
    <property type="evidence" value="ECO:0007669"/>
    <property type="project" value="TreeGrafter"/>
</dbReference>
<keyword evidence="12" id="KW-0732">Signal</keyword>
<evidence type="ECO:0000256" key="4">
    <source>
        <dbReference type="ARBA" id="ARBA00022588"/>
    </source>
</evidence>
<dbReference type="InterPro" id="IPR036465">
    <property type="entry name" value="vWFA_dom_sf"/>
</dbReference>
<dbReference type="Gene3D" id="2.40.10.10">
    <property type="entry name" value="Trypsin-like serine proteases"/>
    <property type="match status" value="4"/>
</dbReference>
<dbReference type="InterPro" id="IPR009003">
    <property type="entry name" value="Peptidase_S1_PA"/>
</dbReference>
<dbReference type="InterPro" id="IPR018114">
    <property type="entry name" value="TRYPSIN_HIS"/>
</dbReference>